<reference evidence="3 4" key="1">
    <citation type="journal article" date="2013" name="J. Bacteriol.">
        <title>Roles of HynAB and Ech, the only two hydrogenases found in the model sulfate reducer Desulfovibrio gigas.</title>
        <authorList>
            <person name="Morais-Silva F.O."/>
            <person name="Santos C.I."/>
            <person name="Rodrigues R."/>
            <person name="Pereira I.A."/>
            <person name="Rodrigues-Pousada C."/>
        </authorList>
    </citation>
    <scope>NUCLEOTIDE SEQUENCE [LARGE SCALE GENOMIC DNA]</scope>
    <source>
        <strain evidence="4">ATCC 19364 / DSM 1382 / NCIMB 9332 / VKM B-1759</strain>
    </source>
</reference>
<organism evidence="3 4">
    <name type="scientific">Megalodesulfovibrio gigas (strain ATCC 19364 / DSM 1382 / NCIMB 9332 / VKM B-1759)</name>
    <name type="common">Desulfovibrio gigas</name>
    <dbReference type="NCBI Taxonomy" id="1121448"/>
    <lineage>
        <taxon>Bacteria</taxon>
        <taxon>Pseudomonadati</taxon>
        <taxon>Thermodesulfobacteriota</taxon>
        <taxon>Desulfovibrionia</taxon>
        <taxon>Desulfovibrionales</taxon>
        <taxon>Desulfovibrionaceae</taxon>
        <taxon>Megalodesulfovibrio</taxon>
    </lineage>
</organism>
<dbReference type="PATRIC" id="fig|1121448.10.peg.412"/>
<feature type="compositionally biased region" description="Low complexity" evidence="1">
    <location>
        <begin position="245"/>
        <end position="254"/>
    </location>
</feature>
<dbReference type="Pfam" id="PF05036">
    <property type="entry name" value="SPOR"/>
    <property type="match status" value="1"/>
</dbReference>
<dbReference type="HOGENOM" id="CLU_1029448_0_0_7"/>
<evidence type="ECO:0000313" key="3">
    <source>
        <dbReference type="EMBL" id="AGW12331.1"/>
    </source>
</evidence>
<feature type="compositionally biased region" description="Low complexity" evidence="1">
    <location>
        <begin position="190"/>
        <end position="216"/>
    </location>
</feature>
<dbReference type="GO" id="GO:0042834">
    <property type="term" value="F:peptidoglycan binding"/>
    <property type="evidence" value="ECO:0007669"/>
    <property type="project" value="InterPro"/>
</dbReference>
<evidence type="ECO:0000256" key="1">
    <source>
        <dbReference type="SAM" id="MobiDB-lite"/>
    </source>
</evidence>
<proteinExistence type="predicted"/>
<dbReference type="EMBL" id="CP006585">
    <property type="protein sequence ID" value="AGW12331.1"/>
    <property type="molecule type" value="Genomic_DNA"/>
</dbReference>
<protein>
    <recommendedName>
        <fullName evidence="2">SPOR domain-containing protein</fullName>
    </recommendedName>
</protein>
<keyword evidence="4" id="KW-1185">Reference proteome</keyword>
<feature type="domain" description="SPOR" evidence="2">
    <location>
        <begin position="79"/>
        <end position="162"/>
    </location>
</feature>
<feature type="region of interest" description="Disordered" evidence="1">
    <location>
        <begin position="178"/>
        <end position="270"/>
    </location>
</feature>
<dbReference type="Proteomes" id="UP000016587">
    <property type="component" value="Chromosome"/>
</dbReference>
<name>T2G858_MEGG1</name>
<dbReference type="AlphaFoldDB" id="T2G858"/>
<reference evidence="4" key="2">
    <citation type="submission" date="2013-07" db="EMBL/GenBank/DDBJ databases">
        <authorList>
            <person name="Morais-Silva F.O."/>
            <person name="Rezende A.M."/>
            <person name="Pimentel C."/>
            <person name="Resende D.M."/>
            <person name="Santos C.I."/>
            <person name="Clemente C."/>
            <person name="de Oliveira L.M."/>
            <person name="da Silva S.M."/>
            <person name="Costa D.A."/>
            <person name="Varela-Raposo A."/>
            <person name="Horacio E.C.A."/>
            <person name="Matos M."/>
            <person name="Flores O."/>
            <person name="Ruiz J.C."/>
            <person name="Rodrigues-Pousada C."/>
        </authorList>
    </citation>
    <scope>NUCLEOTIDE SEQUENCE [LARGE SCALE GENOMIC DNA]</scope>
    <source>
        <strain evidence="4">ATCC 19364 / DSM 1382 / NCIMB 9332 / VKM B-1759</strain>
    </source>
</reference>
<dbReference type="InterPro" id="IPR007730">
    <property type="entry name" value="SPOR-like_dom"/>
</dbReference>
<dbReference type="PROSITE" id="PS51724">
    <property type="entry name" value="SPOR"/>
    <property type="match status" value="1"/>
</dbReference>
<sequence>MAERFDHEQPARVLADTLRKRGLNPYLFEALADNGSSVFAVRLDIFDSLLQALAAQDALAQKSRMPLVVTPGGSADPVNLAVVTLFVQTGAYDTESAARQALAELVARGRETAGMIPLHEAGAPPRIVVHAGTYDSYPAAAKAAAALAKKWKVQATVNVMDTALYVSRQVPARTAVPEAFVKKEPEPQKTPAATPAAAPAPAPAAAADPAANATPAPSEPVRPAPATTKAAAPKASPPKRETPKEPAAPAGPAAPVTPLPIPPNAYPPPE</sequence>
<dbReference type="KEGG" id="dgg:DGI_0414"/>
<feature type="compositionally biased region" description="Low complexity" evidence="1">
    <location>
        <begin position="224"/>
        <end position="234"/>
    </location>
</feature>
<feature type="compositionally biased region" description="Pro residues" evidence="1">
    <location>
        <begin position="255"/>
        <end position="270"/>
    </location>
</feature>
<gene>
    <name evidence="3" type="ORF">DGI_0414</name>
</gene>
<evidence type="ECO:0000259" key="2">
    <source>
        <dbReference type="PROSITE" id="PS51724"/>
    </source>
</evidence>
<accession>T2G858</accession>
<evidence type="ECO:0000313" key="4">
    <source>
        <dbReference type="Proteomes" id="UP000016587"/>
    </source>
</evidence>